<reference evidence="2" key="1">
    <citation type="submission" date="2023-04" db="EMBL/GenBank/DDBJ databases">
        <title>Black Yeasts Isolated from many extreme environments.</title>
        <authorList>
            <person name="Coleine C."/>
            <person name="Stajich J.E."/>
            <person name="Selbmann L."/>
        </authorList>
    </citation>
    <scope>NUCLEOTIDE SEQUENCE</scope>
    <source>
        <strain evidence="2">CCFEE 5312</strain>
    </source>
</reference>
<protein>
    <submittedName>
        <fullName evidence="2">Uncharacterized protein</fullName>
    </submittedName>
</protein>
<evidence type="ECO:0000256" key="1">
    <source>
        <dbReference type="SAM" id="MobiDB-lite"/>
    </source>
</evidence>
<name>A0AAJ0DG24_9PEZI</name>
<feature type="region of interest" description="Disordered" evidence="1">
    <location>
        <begin position="1"/>
        <end position="24"/>
    </location>
</feature>
<gene>
    <name evidence="2" type="ORF">LTR09_005772</name>
</gene>
<proteinExistence type="predicted"/>
<dbReference type="EMBL" id="JAWDJX010000017">
    <property type="protein sequence ID" value="KAK3053146.1"/>
    <property type="molecule type" value="Genomic_DNA"/>
</dbReference>
<feature type="region of interest" description="Disordered" evidence="1">
    <location>
        <begin position="216"/>
        <end position="247"/>
    </location>
</feature>
<evidence type="ECO:0000313" key="3">
    <source>
        <dbReference type="Proteomes" id="UP001271007"/>
    </source>
</evidence>
<dbReference type="Proteomes" id="UP001271007">
    <property type="component" value="Unassembled WGS sequence"/>
</dbReference>
<organism evidence="2 3">
    <name type="scientific">Extremus antarcticus</name>
    <dbReference type="NCBI Taxonomy" id="702011"/>
    <lineage>
        <taxon>Eukaryota</taxon>
        <taxon>Fungi</taxon>
        <taxon>Dikarya</taxon>
        <taxon>Ascomycota</taxon>
        <taxon>Pezizomycotina</taxon>
        <taxon>Dothideomycetes</taxon>
        <taxon>Dothideomycetidae</taxon>
        <taxon>Mycosphaerellales</taxon>
        <taxon>Extremaceae</taxon>
        <taxon>Extremus</taxon>
    </lineage>
</organism>
<keyword evidence="3" id="KW-1185">Reference proteome</keyword>
<dbReference type="AlphaFoldDB" id="A0AAJ0DG24"/>
<accession>A0AAJ0DG24</accession>
<evidence type="ECO:0000313" key="2">
    <source>
        <dbReference type="EMBL" id="KAK3053146.1"/>
    </source>
</evidence>
<comment type="caution">
    <text evidence="2">The sequence shown here is derived from an EMBL/GenBank/DDBJ whole genome shotgun (WGS) entry which is preliminary data.</text>
</comment>
<sequence>MAANQPQGPLQRHDTPQPHEPQNLDPKILLDRAMRSIIKHGDPNIVIPTVKILSGVSAATLTDCLSRLAQWIISQCPLPRTTFSAIVTDEWCNKWSLVARYASKGIFGKDPKATLSTMLHHCISDAQLVSRAMMQKSPGTKAEEATAIKLEEGTSDNSVLESVAVALPTPQEELNMSPYDRPTYDKEYVITHPNEHFYHAGGGMWKHGVHPVHGASSVGGKKVRGSGYPRRGYGSFDGVDSTGDDIE</sequence>
<feature type="compositionally biased region" description="Low complexity" evidence="1">
    <location>
        <begin position="216"/>
        <end position="234"/>
    </location>
</feature>